<dbReference type="AlphaFoldDB" id="A0A7S3LT00"/>
<keyword evidence="1" id="KW-0472">Membrane</keyword>
<gene>
    <name evidence="2" type="ORF">ASTO00021_LOCUS7567</name>
</gene>
<dbReference type="SUPFAM" id="SSF53448">
    <property type="entry name" value="Nucleotide-diphospho-sugar transferases"/>
    <property type="match status" value="1"/>
</dbReference>
<dbReference type="Gene3D" id="3.90.550.10">
    <property type="entry name" value="Spore Coat Polysaccharide Biosynthesis Protein SpsA, Chain A"/>
    <property type="match status" value="1"/>
</dbReference>
<evidence type="ECO:0008006" key="3">
    <source>
        <dbReference type="Google" id="ProtNLM"/>
    </source>
</evidence>
<keyword evidence="1" id="KW-1133">Transmembrane helix</keyword>
<keyword evidence="1" id="KW-0812">Transmembrane</keyword>
<organism evidence="2">
    <name type="scientific">Aplanochytrium stocchinoi</name>
    <dbReference type="NCBI Taxonomy" id="215587"/>
    <lineage>
        <taxon>Eukaryota</taxon>
        <taxon>Sar</taxon>
        <taxon>Stramenopiles</taxon>
        <taxon>Bigyra</taxon>
        <taxon>Labyrinthulomycetes</taxon>
        <taxon>Thraustochytrida</taxon>
        <taxon>Thraustochytriidae</taxon>
        <taxon>Aplanochytrium</taxon>
    </lineage>
</organism>
<proteinExistence type="predicted"/>
<evidence type="ECO:0000313" key="2">
    <source>
        <dbReference type="EMBL" id="CAE0437310.1"/>
    </source>
</evidence>
<evidence type="ECO:0000256" key="1">
    <source>
        <dbReference type="SAM" id="Phobius"/>
    </source>
</evidence>
<reference evidence="2" key="1">
    <citation type="submission" date="2021-01" db="EMBL/GenBank/DDBJ databases">
        <authorList>
            <person name="Corre E."/>
            <person name="Pelletier E."/>
            <person name="Niang G."/>
            <person name="Scheremetjew M."/>
            <person name="Finn R."/>
            <person name="Kale V."/>
            <person name="Holt S."/>
            <person name="Cochrane G."/>
            <person name="Meng A."/>
            <person name="Brown T."/>
            <person name="Cohen L."/>
        </authorList>
    </citation>
    <scope>NUCLEOTIDE SEQUENCE</scope>
    <source>
        <strain evidence="2">GSBS06</strain>
    </source>
</reference>
<protein>
    <recommendedName>
        <fullName evidence="3">Nucleotide-diphospho-sugar transferase domain-containing protein</fullName>
    </recommendedName>
</protein>
<accession>A0A7S3LT00</accession>
<sequence>MDLKTRLIFFGVILSSLVFLNTFWFFSHESLRGVENENNQLTVVTIATGGYSPNLLIDSLYEDGQWRNAVVIADDCIENIVKPGYGRISRVPRPASVMETKTLKAKAFEHVSSQRVLFMDSDIVVKKPLKNFIQKIPKWKKGCDLYMQIYPLLPLLPRRFSFSTTLTPLVRKFDPAFWEWNSGIILMDRTHSAKLLEEWGKLIESGDFRMDQLALQHLLKSNKNFHLCALPEECLFPASIAGKVGQRLSLSSPTFIHMTSYNKAKYKARCDNPQD</sequence>
<feature type="transmembrane region" description="Helical" evidence="1">
    <location>
        <begin position="7"/>
        <end position="26"/>
    </location>
</feature>
<name>A0A7S3LT00_9STRA</name>
<dbReference type="EMBL" id="HBIN01010136">
    <property type="protein sequence ID" value="CAE0437310.1"/>
    <property type="molecule type" value="Transcribed_RNA"/>
</dbReference>
<dbReference type="InterPro" id="IPR029044">
    <property type="entry name" value="Nucleotide-diphossugar_trans"/>
</dbReference>